<dbReference type="Proteomes" id="UP000821845">
    <property type="component" value="Chromosome 4"/>
</dbReference>
<evidence type="ECO:0000313" key="2">
    <source>
        <dbReference type="Proteomes" id="UP000821845"/>
    </source>
</evidence>
<accession>A0ACB7SJX3</accession>
<proteinExistence type="predicted"/>
<keyword evidence="2" id="KW-1185">Reference proteome</keyword>
<comment type="caution">
    <text evidence="1">The sequence shown here is derived from an EMBL/GenBank/DDBJ whole genome shotgun (WGS) entry which is preliminary data.</text>
</comment>
<evidence type="ECO:0000313" key="1">
    <source>
        <dbReference type="EMBL" id="KAH6934214.1"/>
    </source>
</evidence>
<reference evidence="1" key="1">
    <citation type="submission" date="2020-05" db="EMBL/GenBank/DDBJ databases">
        <title>Large-scale comparative analyses of tick genomes elucidate their genetic diversity and vector capacities.</title>
        <authorList>
            <person name="Jia N."/>
            <person name="Wang J."/>
            <person name="Shi W."/>
            <person name="Du L."/>
            <person name="Sun Y."/>
            <person name="Zhan W."/>
            <person name="Jiang J."/>
            <person name="Wang Q."/>
            <person name="Zhang B."/>
            <person name="Ji P."/>
            <person name="Sakyi L.B."/>
            <person name="Cui X."/>
            <person name="Yuan T."/>
            <person name="Jiang B."/>
            <person name="Yang W."/>
            <person name="Lam T.T.-Y."/>
            <person name="Chang Q."/>
            <person name="Ding S."/>
            <person name="Wang X."/>
            <person name="Zhu J."/>
            <person name="Ruan X."/>
            <person name="Zhao L."/>
            <person name="Wei J."/>
            <person name="Que T."/>
            <person name="Du C."/>
            <person name="Cheng J."/>
            <person name="Dai P."/>
            <person name="Han X."/>
            <person name="Huang E."/>
            <person name="Gao Y."/>
            <person name="Liu J."/>
            <person name="Shao H."/>
            <person name="Ye R."/>
            <person name="Li L."/>
            <person name="Wei W."/>
            <person name="Wang X."/>
            <person name="Wang C."/>
            <person name="Yang T."/>
            <person name="Huo Q."/>
            <person name="Li W."/>
            <person name="Guo W."/>
            <person name="Chen H."/>
            <person name="Zhou L."/>
            <person name="Ni X."/>
            <person name="Tian J."/>
            <person name="Zhou Y."/>
            <person name="Sheng Y."/>
            <person name="Liu T."/>
            <person name="Pan Y."/>
            <person name="Xia L."/>
            <person name="Li J."/>
            <person name="Zhao F."/>
            <person name="Cao W."/>
        </authorList>
    </citation>
    <scope>NUCLEOTIDE SEQUENCE</scope>
    <source>
        <strain evidence="1">Hyas-2018</strain>
    </source>
</reference>
<gene>
    <name evidence="1" type="ORF">HPB50_021934</name>
</gene>
<protein>
    <submittedName>
        <fullName evidence="1">Uncharacterized protein</fullName>
    </submittedName>
</protein>
<dbReference type="EMBL" id="CM023484">
    <property type="protein sequence ID" value="KAH6934214.1"/>
    <property type="molecule type" value="Genomic_DNA"/>
</dbReference>
<sequence length="914" mass="102230">MLIACVRDHVFVREKLLLAGVSCALEATYKAAEQRSSSKPNASLGSEHVFGLHPVLLALRARKRILYELHIDEGKLSKSSSLEHSPLLLQILDLAKEQELPVSACPQNRLHQWCAGGNHQGVCLDVSQLPVLQGEALLGSLDKRVCALMCPASCLQGEALLGSLDKSDVGQNPDTPLWLFMDRIQDPMNFGAVLRSSCYFGVQKVFVPNRDSCRLSPTVSKASSGALELMDLYVLKTPEQFIAELKVKGWWIVGTSSFNDSTRHPSDSGTGMLTWDLPPPDRPVLLIVDSQIAKAFQCGRKKVSYIISDGLGPYFKGKVVEELAEPGVFYTVMIDETPVPEMKVQQLDVLVRYFSVKAQDVVVEHLQSFHMGHATADELFSCVSDSLSELPKNNMVCFFSDGPNVMKCLKRKIKAELSPNMIDIGECGLHKVHNAFAAALDTFCQEVDSIVTDIHQYFKCATRHADIKDLQQKLGLPQLEFLRHVSSRWLTLLPSIQRVLELYDALKAFFSKSGEPKTSYVRHNRLAAAFADHTLRARLLFLKNAAQLFDRFQTLFQSKKPLIHVFYEEMVAIVKLVMGRFLRQEAFKDATGFQLKDTNVELPANWKAKPELGSDTEKEMELWTPTQKKAFHVKARAFYITCTKYLVSRLPLDNRVLFHMRFLKPGATGDSYTKSVRFIANALPQVIPPNEVSTLTDEWLSLVCETADWEISDDVIPHWANVFLVKMPNGEPKYPKLAKLAKAVLCLPHGNADCERGFSENKQALHHRASLSITSVTSFRQTKAFLKRYGGDATKVPLTKELLRSVGKSYRAYRERVQREEASASRKRKSEEPLAKDCEVKKLKEEKTGLQARLTSLKSLLASAQDLINLGVSSKDMQKVETGNVLLTDVNSKLPSVLERIQAVDAALEALKSK</sequence>
<name>A0ACB7SJX3_HYAAI</name>
<organism evidence="1 2">
    <name type="scientific">Hyalomma asiaticum</name>
    <name type="common">Tick</name>
    <dbReference type="NCBI Taxonomy" id="266040"/>
    <lineage>
        <taxon>Eukaryota</taxon>
        <taxon>Metazoa</taxon>
        <taxon>Ecdysozoa</taxon>
        <taxon>Arthropoda</taxon>
        <taxon>Chelicerata</taxon>
        <taxon>Arachnida</taxon>
        <taxon>Acari</taxon>
        <taxon>Parasitiformes</taxon>
        <taxon>Ixodida</taxon>
        <taxon>Ixodoidea</taxon>
        <taxon>Ixodidae</taxon>
        <taxon>Hyalomminae</taxon>
        <taxon>Hyalomma</taxon>
    </lineage>
</organism>